<name>A0A5P9CK41_9VIBR</name>
<reference evidence="2 3" key="1">
    <citation type="submission" date="2019-10" db="EMBL/GenBank/DDBJ databases">
        <title>Complete genome sequence of Vibrio sp. strain THAF100, isolated from non-filtered water from the water column of tank 6 of a marine aquarium containing stony-coral fragments. Water maintained at 26 degree C.</title>
        <authorList>
            <person name="Ruckert C."/>
            <person name="Franco A."/>
            <person name="Kalinowski J."/>
            <person name="Glaeser S."/>
        </authorList>
    </citation>
    <scope>NUCLEOTIDE SEQUENCE [LARGE SCALE GENOMIC DNA]</scope>
    <source>
        <strain evidence="2 3">THAF100</strain>
    </source>
</reference>
<keyword evidence="1" id="KW-0812">Transmembrane</keyword>
<keyword evidence="1" id="KW-0472">Membrane</keyword>
<dbReference type="Proteomes" id="UP000326936">
    <property type="component" value="Chromosome"/>
</dbReference>
<organism evidence="2 3">
    <name type="scientific">Vibrio aquimaris</name>
    <dbReference type="NCBI Taxonomy" id="2587862"/>
    <lineage>
        <taxon>Bacteria</taxon>
        <taxon>Pseudomonadati</taxon>
        <taxon>Pseudomonadota</taxon>
        <taxon>Gammaproteobacteria</taxon>
        <taxon>Vibrionales</taxon>
        <taxon>Vibrionaceae</taxon>
        <taxon>Vibrio</taxon>
    </lineage>
</organism>
<dbReference type="KEGG" id="vaq:FIV01_09215"/>
<gene>
    <name evidence="2" type="ORF">FIV01_09215</name>
</gene>
<sequence length="32" mass="3609">MINYYALAVGASVVVFVIFYLKKTGHENYNIA</sequence>
<accession>A0A5P9CK41</accession>
<protein>
    <submittedName>
        <fullName evidence="2">Uncharacterized protein</fullName>
    </submittedName>
</protein>
<evidence type="ECO:0000313" key="2">
    <source>
        <dbReference type="EMBL" id="QFT26605.1"/>
    </source>
</evidence>
<evidence type="ECO:0000256" key="1">
    <source>
        <dbReference type="SAM" id="Phobius"/>
    </source>
</evidence>
<dbReference type="AlphaFoldDB" id="A0A5P9CK41"/>
<feature type="transmembrane region" description="Helical" evidence="1">
    <location>
        <begin position="6"/>
        <end position="21"/>
    </location>
</feature>
<dbReference type="EMBL" id="CP045350">
    <property type="protein sequence ID" value="QFT26605.1"/>
    <property type="molecule type" value="Genomic_DNA"/>
</dbReference>
<keyword evidence="3" id="KW-1185">Reference proteome</keyword>
<keyword evidence="1" id="KW-1133">Transmembrane helix</keyword>
<proteinExistence type="predicted"/>
<evidence type="ECO:0000313" key="3">
    <source>
        <dbReference type="Proteomes" id="UP000326936"/>
    </source>
</evidence>